<dbReference type="OrthoDB" id="179563at2"/>
<feature type="domain" description="Alpha-N-acetylglucosaminidase tim-barrel" evidence="2">
    <location>
        <begin position="120"/>
        <end position="441"/>
    </location>
</feature>
<dbReference type="InterPro" id="IPR024732">
    <property type="entry name" value="NAGLU_C"/>
</dbReference>
<dbReference type="Pfam" id="PF12972">
    <property type="entry name" value="NAGLU_C"/>
    <property type="match status" value="1"/>
</dbReference>
<dbReference type="Gene3D" id="3.20.20.80">
    <property type="entry name" value="Glycosidases"/>
    <property type="match status" value="1"/>
</dbReference>
<dbReference type="AlphaFoldDB" id="A0A316XE25"/>
<dbReference type="InterPro" id="IPR024240">
    <property type="entry name" value="NAGLU_N"/>
</dbReference>
<dbReference type="Pfam" id="PF12971">
    <property type="entry name" value="NAGLU_N"/>
    <property type="match status" value="1"/>
</dbReference>
<evidence type="ECO:0000313" key="6">
    <source>
        <dbReference type="Proteomes" id="UP000236594"/>
    </source>
</evidence>
<dbReference type="InterPro" id="IPR007781">
    <property type="entry name" value="NAGLU"/>
</dbReference>
<comment type="caution">
    <text evidence="5">The sequence shown here is derived from an EMBL/GenBank/DDBJ whole genome shotgun (WGS) entry which is preliminary data.</text>
</comment>
<evidence type="ECO:0000259" key="4">
    <source>
        <dbReference type="Pfam" id="PF12972"/>
    </source>
</evidence>
<dbReference type="InterPro" id="IPR029018">
    <property type="entry name" value="Hex-like_dom2"/>
</dbReference>
<reference evidence="5 6" key="1">
    <citation type="submission" date="2018-04" db="EMBL/GenBank/DDBJ databases">
        <title>Draft Genome Sequence of Phosphate-Solubilizing Chryseobacterium sp. ISE14 that is a Biocontrol and Plant Growth-Promoting Rhizobacterium Isolated from Cucumber.</title>
        <authorList>
            <person name="Jeong J.-J."/>
            <person name="Sang M.K."/>
            <person name="Choi I.-G."/>
            <person name="Kim K.D."/>
        </authorList>
    </citation>
    <scope>NUCLEOTIDE SEQUENCE [LARGE SCALE GENOMIC DNA]</scope>
    <source>
        <strain evidence="5 6">ISE14</strain>
    </source>
</reference>
<feature type="domain" description="Alpha-N-acetylglucosaminidase N-terminal" evidence="3">
    <location>
        <begin position="26"/>
        <end position="105"/>
    </location>
</feature>
<dbReference type="InterPro" id="IPR024733">
    <property type="entry name" value="NAGLU_tim-barrel"/>
</dbReference>
<dbReference type="Gene3D" id="3.30.379.10">
    <property type="entry name" value="Chitobiase/beta-hexosaminidase domain 2-like"/>
    <property type="match status" value="1"/>
</dbReference>
<keyword evidence="6" id="KW-1185">Reference proteome</keyword>
<dbReference type="PANTHER" id="PTHR12872:SF1">
    <property type="entry name" value="ALPHA-N-ACETYLGLUCOSAMINIDASE"/>
    <property type="match status" value="1"/>
</dbReference>
<sequence>MQGLKKIFLFFFVFLALLIEAQDFTAVQQLADRRFPWLKNKIVIQKIPFENNQDVSIIQTENNKLKILASSISAASRGLDWYVKKYAHQSISHLGNNVENLERLPVVEIPVKRKSFVTYRYALNYCTINYSYSFYTWEDWEQELDWMALNGVNLMLAPVGTELIWYNTMLQLGYSDSEARAFIPGPAYTAWWLMGNLEGWGGSVSIQLIKQQAELQKKILGRMNELGIEPILQGFYGMVPRSLKYKISSAKVLDQGKWVVFKRPDILDPTTITFTKIADTYYGELKKLYGNTIRFFGGEPFHEGGNAEGISIREAATDIQSVMLHNFPNSTWVLQGWQNNPSDELLKGLKKENTLIIELFGENTDNWLKRKGYNGTNFIWCNVSNFGDKSGMYGKLQRFIDEPFRIKNSEYSDKLKGVGIIPEGIYNNPVAYDLMLDLAWYDEKPDLDYWLKYYTEYRYGKYNKNIINAWQEFAQTIYNSPEAYQEGPPESIYCARPSLDIKSVSSWGTRTRNYDQERFKKAVKLFLEAEDEFVNSETYSTDKIDFLRQVLANKGEEVYNNLVASIKEKKTEKIKQTGSCFLQLINMQDQLTGNSKYFTLNRWLLQAEEFGKPFKDDQANIIYNAKTQITFWGPDNASGTSVRDYAHKEWNGLLGSLYTQRWALFIQDAIQGKITEPETFYQMEINWSRKKNMYPPVKLRPDQLLELQNEILK</sequence>
<gene>
    <name evidence="5" type="ORF">C1631_005530</name>
</gene>
<dbReference type="RefSeq" id="WP_109710986.1">
    <property type="nucleotide sequence ID" value="NZ_PPED02000001.1"/>
</dbReference>
<dbReference type="EMBL" id="PPED02000001">
    <property type="protein sequence ID" value="PWN72071.1"/>
    <property type="molecule type" value="Genomic_DNA"/>
</dbReference>
<dbReference type="PANTHER" id="PTHR12872">
    <property type="entry name" value="ALPHA-N-ACETYLGLUCOSAMINIDASE"/>
    <property type="match status" value="1"/>
</dbReference>
<evidence type="ECO:0000313" key="5">
    <source>
        <dbReference type="EMBL" id="PWN72071.1"/>
    </source>
</evidence>
<accession>A0A316XE25</accession>
<evidence type="ECO:0000256" key="1">
    <source>
        <dbReference type="ARBA" id="ARBA00022801"/>
    </source>
</evidence>
<evidence type="ECO:0000259" key="3">
    <source>
        <dbReference type="Pfam" id="PF12971"/>
    </source>
</evidence>
<dbReference type="Gene3D" id="1.20.120.670">
    <property type="entry name" value="N-acetyl-b-d-glucoasminidase"/>
    <property type="match status" value="1"/>
</dbReference>
<keyword evidence="1" id="KW-0378">Hydrolase</keyword>
<name>A0A316XE25_9FLAO</name>
<dbReference type="Proteomes" id="UP000236594">
    <property type="component" value="Unassembled WGS sequence"/>
</dbReference>
<organism evidence="5 6">
    <name type="scientific">Chryseobacterium phosphatilyticum</name>
    <dbReference type="NCBI Taxonomy" id="475075"/>
    <lineage>
        <taxon>Bacteria</taxon>
        <taxon>Pseudomonadati</taxon>
        <taxon>Bacteroidota</taxon>
        <taxon>Flavobacteriia</taxon>
        <taxon>Flavobacteriales</taxon>
        <taxon>Weeksellaceae</taxon>
        <taxon>Chryseobacterium group</taxon>
        <taxon>Chryseobacterium</taxon>
    </lineage>
</organism>
<dbReference type="GO" id="GO:0005975">
    <property type="term" value="P:carbohydrate metabolic process"/>
    <property type="evidence" value="ECO:0007669"/>
    <property type="project" value="UniProtKB-ARBA"/>
</dbReference>
<proteinExistence type="predicted"/>
<feature type="domain" description="Alpha-N-acetylglucosaminidase C-terminal" evidence="4">
    <location>
        <begin position="450"/>
        <end position="696"/>
    </location>
</feature>
<evidence type="ECO:0000259" key="2">
    <source>
        <dbReference type="Pfam" id="PF05089"/>
    </source>
</evidence>
<protein>
    <submittedName>
        <fullName evidence="5">Alpha-N-acetylglucosaminidase</fullName>
    </submittedName>
</protein>
<dbReference type="Pfam" id="PF05089">
    <property type="entry name" value="NAGLU"/>
    <property type="match status" value="1"/>
</dbReference>
<dbReference type="GO" id="GO:0016787">
    <property type="term" value="F:hydrolase activity"/>
    <property type="evidence" value="ECO:0007669"/>
    <property type="project" value="UniProtKB-KW"/>
</dbReference>